<dbReference type="SUPFAM" id="SSF118215">
    <property type="entry name" value="Proton glutamate symport protein"/>
    <property type="match status" value="1"/>
</dbReference>
<dbReference type="InterPro" id="IPR036458">
    <property type="entry name" value="Na:dicarbo_symporter_sf"/>
</dbReference>
<protein>
    <recommendedName>
        <fullName evidence="7">Cardiolipin synthase N-terminal domain-containing protein</fullName>
    </recommendedName>
</protein>
<evidence type="ECO:0000256" key="2">
    <source>
        <dbReference type="ARBA" id="ARBA00022989"/>
    </source>
</evidence>
<sequence>MTGPQNPAAPRRDQQLPPRPQVAGTVAALVGWVVVIVPIIAMALIIFAAVTNPESSIATVGKIALIVLGAVLLFCMIASPHLLGQAVIHRERALWKAALWTGVPTVGVLLYLAFRWLLNS</sequence>
<feature type="transmembrane region" description="Helical" evidence="4">
    <location>
        <begin position="97"/>
        <end position="118"/>
    </location>
</feature>
<keyword evidence="3 4" id="KW-0472">Membrane</keyword>
<keyword evidence="1 4" id="KW-0812">Transmembrane</keyword>
<comment type="caution">
    <text evidence="5">The sequence shown here is derived from an EMBL/GenBank/DDBJ whole genome shotgun (WGS) entry which is preliminary data.</text>
</comment>
<evidence type="ECO:0008006" key="7">
    <source>
        <dbReference type="Google" id="ProtNLM"/>
    </source>
</evidence>
<evidence type="ECO:0000313" key="6">
    <source>
        <dbReference type="Proteomes" id="UP000479226"/>
    </source>
</evidence>
<feature type="transmembrane region" description="Helical" evidence="4">
    <location>
        <begin position="56"/>
        <end position="77"/>
    </location>
</feature>
<feature type="transmembrane region" description="Helical" evidence="4">
    <location>
        <begin position="21"/>
        <end position="50"/>
    </location>
</feature>
<keyword evidence="2 4" id="KW-1133">Transmembrane helix</keyword>
<evidence type="ECO:0000256" key="3">
    <source>
        <dbReference type="ARBA" id="ARBA00023136"/>
    </source>
</evidence>
<reference evidence="5 6" key="1">
    <citation type="submission" date="2020-02" db="EMBL/GenBank/DDBJ databases">
        <title>Genome sequence of the type strain DSM 27180 of Arthrobacter silviterrae.</title>
        <authorList>
            <person name="Gao J."/>
            <person name="Sun J."/>
        </authorList>
    </citation>
    <scope>NUCLEOTIDE SEQUENCE [LARGE SCALE GENOMIC DNA]</scope>
    <source>
        <strain evidence="5 6">DSM 27180</strain>
    </source>
</reference>
<organism evidence="5 6">
    <name type="scientific">Arthrobacter silviterrae</name>
    <dbReference type="NCBI Taxonomy" id="2026658"/>
    <lineage>
        <taxon>Bacteria</taxon>
        <taxon>Bacillati</taxon>
        <taxon>Actinomycetota</taxon>
        <taxon>Actinomycetes</taxon>
        <taxon>Micrococcales</taxon>
        <taxon>Micrococcaceae</taxon>
        <taxon>Arthrobacter</taxon>
    </lineage>
</organism>
<dbReference type="Proteomes" id="UP000479226">
    <property type="component" value="Unassembled WGS sequence"/>
</dbReference>
<proteinExistence type="predicted"/>
<evidence type="ECO:0000313" key="5">
    <source>
        <dbReference type="EMBL" id="NGN83209.1"/>
    </source>
</evidence>
<keyword evidence="6" id="KW-1185">Reference proteome</keyword>
<evidence type="ECO:0000256" key="4">
    <source>
        <dbReference type="SAM" id="Phobius"/>
    </source>
</evidence>
<name>A0ABX0D8I8_9MICC</name>
<evidence type="ECO:0000256" key="1">
    <source>
        <dbReference type="ARBA" id="ARBA00022692"/>
    </source>
</evidence>
<gene>
    <name evidence="5" type="ORF">G6N77_06995</name>
</gene>
<dbReference type="RefSeq" id="WP_165181320.1">
    <property type="nucleotide sequence ID" value="NZ_JAAKZI010000009.1"/>
</dbReference>
<accession>A0ABX0D8I8</accession>
<dbReference type="EMBL" id="JAAKZI010000009">
    <property type="protein sequence ID" value="NGN83209.1"/>
    <property type="molecule type" value="Genomic_DNA"/>
</dbReference>